<comment type="caution">
    <text evidence="4">The sequence shown here is derived from an EMBL/GenBank/DDBJ whole genome shotgun (WGS) entry which is preliminary data.</text>
</comment>
<dbReference type="GO" id="GO:0005634">
    <property type="term" value="C:nucleus"/>
    <property type="evidence" value="ECO:0007669"/>
    <property type="project" value="UniProtKB-SubCell"/>
</dbReference>
<feature type="compositionally biased region" description="Polar residues" evidence="3">
    <location>
        <begin position="797"/>
        <end position="810"/>
    </location>
</feature>
<feature type="region of interest" description="Disordered" evidence="3">
    <location>
        <begin position="666"/>
        <end position="695"/>
    </location>
</feature>
<evidence type="ECO:0000313" key="4">
    <source>
        <dbReference type="EMBL" id="KAJ6222859.1"/>
    </source>
</evidence>
<evidence type="ECO:0000256" key="1">
    <source>
        <dbReference type="ARBA" id="ARBA00004123"/>
    </source>
</evidence>
<organism evidence="4 5">
    <name type="scientific">Blomia tropicalis</name>
    <name type="common">Mite</name>
    <dbReference type="NCBI Taxonomy" id="40697"/>
    <lineage>
        <taxon>Eukaryota</taxon>
        <taxon>Metazoa</taxon>
        <taxon>Ecdysozoa</taxon>
        <taxon>Arthropoda</taxon>
        <taxon>Chelicerata</taxon>
        <taxon>Arachnida</taxon>
        <taxon>Acari</taxon>
        <taxon>Acariformes</taxon>
        <taxon>Sarcoptiformes</taxon>
        <taxon>Astigmata</taxon>
        <taxon>Glycyphagoidea</taxon>
        <taxon>Echimyopodidae</taxon>
        <taxon>Blomia</taxon>
    </lineage>
</organism>
<feature type="region of interest" description="Disordered" evidence="3">
    <location>
        <begin position="20"/>
        <end position="52"/>
    </location>
</feature>
<feature type="compositionally biased region" description="Low complexity" evidence="3">
    <location>
        <begin position="27"/>
        <end position="52"/>
    </location>
</feature>
<evidence type="ECO:0000256" key="2">
    <source>
        <dbReference type="SAM" id="Coils"/>
    </source>
</evidence>
<evidence type="ECO:0000313" key="5">
    <source>
        <dbReference type="Proteomes" id="UP001142055"/>
    </source>
</evidence>
<feature type="compositionally biased region" description="Polar residues" evidence="3">
    <location>
        <begin position="438"/>
        <end position="460"/>
    </location>
</feature>
<dbReference type="Proteomes" id="UP001142055">
    <property type="component" value="Chromosome 1"/>
</dbReference>
<dbReference type="InterPro" id="IPR009057">
    <property type="entry name" value="Homeodomain-like_sf"/>
</dbReference>
<name>A0A9Q0MCD2_BLOTA</name>
<proteinExistence type="predicted"/>
<keyword evidence="2" id="KW-0175">Coiled coil</keyword>
<feature type="region of interest" description="Disordered" evidence="3">
    <location>
        <begin position="437"/>
        <end position="460"/>
    </location>
</feature>
<dbReference type="SUPFAM" id="SSF46689">
    <property type="entry name" value="Homeodomain-like"/>
    <property type="match status" value="1"/>
</dbReference>
<reference evidence="4" key="1">
    <citation type="submission" date="2022-12" db="EMBL/GenBank/DDBJ databases">
        <title>Genome assemblies of Blomia tropicalis.</title>
        <authorList>
            <person name="Cui Y."/>
        </authorList>
    </citation>
    <scope>NUCLEOTIDE SEQUENCE</scope>
    <source>
        <tissue evidence="4">Adult mites</tissue>
    </source>
</reference>
<keyword evidence="5" id="KW-1185">Reference proteome</keyword>
<protein>
    <recommendedName>
        <fullName evidence="6">HTH psq-type domain-containing protein</fullName>
    </recommendedName>
</protein>
<dbReference type="AlphaFoldDB" id="A0A9Q0MCD2"/>
<evidence type="ECO:0008006" key="6">
    <source>
        <dbReference type="Google" id="ProtNLM"/>
    </source>
</evidence>
<feature type="compositionally biased region" description="Polar residues" evidence="3">
    <location>
        <begin position="667"/>
        <end position="695"/>
    </location>
</feature>
<gene>
    <name evidence="4" type="ORF">RDWZM_001404</name>
</gene>
<dbReference type="EMBL" id="JAPWDV010000001">
    <property type="protein sequence ID" value="KAJ6222859.1"/>
    <property type="molecule type" value="Genomic_DNA"/>
</dbReference>
<comment type="subcellular location">
    <subcellularLocation>
        <location evidence="1">Nucleus</location>
    </subcellularLocation>
</comment>
<feature type="compositionally biased region" description="Acidic residues" evidence="3">
    <location>
        <begin position="871"/>
        <end position="883"/>
    </location>
</feature>
<feature type="region of interest" description="Disordered" evidence="3">
    <location>
        <begin position="746"/>
        <end position="778"/>
    </location>
</feature>
<feature type="compositionally biased region" description="Polar residues" evidence="3">
    <location>
        <begin position="900"/>
        <end position="910"/>
    </location>
</feature>
<evidence type="ECO:0000256" key="3">
    <source>
        <dbReference type="SAM" id="MobiDB-lite"/>
    </source>
</evidence>
<feature type="coiled-coil region" evidence="2">
    <location>
        <begin position="61"/>
        <end position="88"/>
    </location>
</feature>
<sequence length="910" mass="100814">MAKTMATTITYSGSQNKIPNGTIVIGPTTSSASSSPGSTSSSPSPLSSSCPSPIMNQTISIGEMQSAIDELRRENDRILAELANTQEVLDLFENYRSLIKEHMNMCICSGRDYQLGKWKKYENEYRKLLPIKRIIEPSAMANILLSSDFGCKTKFQNYELTKQKVSPESSLMKNLTKTTAKPIDITCRPILSVNKSKIRSYLDTIIPFESNNHDQSTTQQSIPSLVDQQQLMRQSAGFNAAHSNSEINFIHKGNQIIIRKRMAPPDLMSNHVADTDDNGNSLTVSVISNSKLDKSNLSNQTNEIVIKKTKLANTITNSINPRQKYTILKADNKFTPSSQNRHVVCQSQVLTEKPDQEEQRLDQLNNALDQILMGRLDALNQLHTSSTISTTTTTVNTNTTITSINASLKPSSITTTTTSTLSILGAALESGFKPYPSYHQQQIDSGKSSVNQPQPQHSSQQMKYATIKLFQPNQNQSSMTTSSSTATPITVAIQTGANNSMGNNSSLGSNITVINNKTLFQKRPHLSNEERMDIINRLKKNESGARIARDYGITKQAVSAIKRRAQLMGDNFINPNTFISSLENNNFQQQQRLNSVVGGNGGSKLSINLSSSNSGSPVDNSLVSRQLKQQKVNATVLRQTNILSTYPRSTSNLCLPVNPVAILKSQMAKQGQSSSNPGSGASTPTGEASSPASSINKLKIDSKRLLLPRLLQGTETYQSYAFKNPSDELEIRKKIKSENNRDVDSQLFSIKIKQNDSEQDDEDDENVEENQLEPHDSFDEEEVIYSRENDQQVTITIPPNNDILLSQSNGNDEDGTESQDYNNSVNTFDPNDLMDLGEFVNQQLNDDVNREDINNNPDISMSMFGVMPMINDEEEEEEEEEEEVGRFNGQNSEDEDDSLLMNSLSKNIMN</sequence>
<feature type="region of interest" description="Disordered" evidence="3">
    <location>
        <begin position="797"/>
        <end position="822"/>
    </location>
</feature>
<feature type="region of interest" description="Disordered" evidence="3">
    <location>
        <begin position="871"/>
        <end position="910"/>
    </location>
</feature>
<accession>A0A9Q0MCD2</accession>
<feature type="compositionally biased region" description="Acidic residues" evidence="3">
    <location>
        <begin position="757"/>
        <end position="771"/>
    </location>
</feature>